<dbReference type="GO" id="GO:0044877">
    <property type="term" value="F:protein-containing complex binding"/>
    <property type="evidence" value="ECO:0007669"/>
    <property type="project" value="TreeGrafter"/>
</dbReference>
<dbReference type="SUPFAM" id="SSF51735">
    <property type="entry name" value="NAD(P)-binding Rossmann-fold domains"/>
    <property type="match status" value="1"/>
</dbReference>
<evidence type="ECO:0000256" key="1">
    <source>
        <dbReference type="SAM" id="MobiDB-lite"/>
    </source>
</evidence>
<keyword evidence="4" id="KW-1185">Reference proteome</keyword>
<proteinExistence type="predicted"/>
<evidence type="ECO:0000313" key="3">
    <source>
        <dbReference type="EMBL" id="QZP36297.1"/>
    </source>
</evidence>
<dbReference type="PANTHER" id="PTHR12126">
    <property type="entry name" value="NADH-UBIQUINONE OXIDOREDUCTASE 39 KDA SUBUNIT-RELATED"/>
    <property type="match status" value="1"/>
</dbReference>
<dbReference type="InterPro" id="IPR001509">
    <property type="entry name" value="Epimerase_deHydtase"/>
</dbReference>
<feature type="compositionally biased region" description="Basic and acidic residues" evidence="1">
    <location>
        <begin position="363"/>
        <end position="372"/>
    </location>
</feature>
<gene>
    <name evidence="3" type="ORF">K6T50_08065</name>
</gene>
<feature type="region of interest" description="Disordered" evidence="1">
    <location>
        <begin position="33"/>
        <end position="54"/>
    </location>
</feature>
<dbReference type="AlphaFoldDB" id="A0A8T8W8Y3"/>
<feature type="domain" description="NAD-dependent epimerase/dehydratase" evidence="2">
    <location>
        <begin position="3"/>
        <end position="72"/>
    </location>
</feature>
<evidence type="ECO:0000259" key="2">
    <source>
        <dbReference type="Pfam" id="PF01370"/>
    </source>
</evidence>
<organism evidence="3 4">
    <name type="scientific">Halobaculum magnesiiphilum</name>
    <dbReference type="NCBI Taxonomy" id="1017351"/>
    <lineage>
        <taxon>Archaea</taxon>
        <taxon>Methanobacteriati</taxon>
        <taxon>Methanobacteriota</taxon>
        <taxon>Stenosarchaea group</taxon>
        <taxon>Halobacteria</taxon>
        <taxon>Halobacteriales</taxon>
        <taxon>Haloferacaceae</taxon>
        <taxon>Halobaculum</taxon>
    </lineage>
</organism>
<dbReference type="GeneID" id="67178089"/>
<dbReference type="Proteomes" id="UP000826254">
    <property type="component" value="Chromosome"/>
</dbReference>
<reference evidence="3 4" key="1">
    <citation type="journal article" date="2021" name="Int. J. Syst. Evol. Microbiol.">
        <title>Halobaculum halophilum sp. nov. and Halobaculum salinum sp. nov., isolated from salt lake and saline soil.</title>
        <authorList>
            <person name="Cui H.L."/>
            <person name="Shi X.W."/>
            <person name="Yin X.M."/>
            <person name="Yang X.Y."/>
            <person name="Hou J."/>
            <person name="Zhu L."/>
        </authorList>
    </citation>
    <scope>NUCLEOTIDE SEQUENCE [LARGE SCALE GENOMIC DNA]</scope>
    <source>
        <strain evidence="3 4">NBRC 109044</strain>
    </source>
</reference>
<dbReference type="InterPro" id="IPR036291">
    <property type="entry name" value="NAD(P)-bd_dom_sf"/>
</dbReference>
<feature type="compositionally biased region" description="Basic and acidic residues" evidence="1">
    <location>
        <begin position="324"/>
        <end position="349"/>
    </location>
</feature>
<dbReference type="PANTHER" id="PTHR12126:SF11">
    <property type="entry name" value="NADH DEHYDROGENASE [UBIQUINONE] 1 ALPHA SUBCOMPLEX SUBUNIT 9, MITOCHONDRIAL"/>
    <property type="match status" value="1"/>
</dbReference>
<evidence type="ECO:0000313" key="4">
    <source>
        <dbReference type="Proteomes" id="UP000826254"/>
    </source>
</evidence>
<accession>A0A8T8W8Y3</accession>
<protein>
    <submittedName>
        <fullName evidence="3">NAD-dependent epimerase/dehydratase family protein</fullName>
    </submittedName>
</protein>
<dbReference type="RefSeq" id="WP_222606120.1">
    <property type="nucleotide sequence ID" value="NZ_CP081958.1"/>
</dbReference>
<dbReference type="Gene3D" id="3.40.50.720">
    <property type="entry name" value="NAD(P)-binding Rossmann-like Domain"/>
    <property type="match status" value="1"/>
</dbReference>
<feature type="region of interest" description="Disordered" evidence="1">
    <location>
        <begin position="324"/>
        <end position="382"/>
    </location>
</feature>
<name>A0A8T8W8Y3_9EURY</name>
<dbReference type="KEGG" id="hmp:K6T50_08065"/>
<dbReference type="Pfam" id="PF01370">
    <property type="entry name" value="Epimerase"/>
    <property type="match status" value="1"/>
</dbReference>
<feature type="compositionally biased region" description="Basic and acidic residues" evidence="1">
    <location>
        <begin position="33"/>
        <end position="51"/>
    </location>
</feature>
<dbReference type="EMBL" id="CP081958">
    <property type="protein sequence ID" value="QZP36297.1"/>
    <property type="molecule type" value="Genomic_DNA"/>
</dbReference>
<dbReference type="InterPro" id="IPR051207">
    <property type="entry name" value="ComplexI_NDUFA9_subunit"/>
</dbReference>
<sequence>MRVLVTGATGFVGSRLVPALRAAGHEVVVLVRDAERDGGTEGPDGDERSGTDDADPAVRVLEGDLLAPDEVRLVTGPGETAPQPLGRWLAALDCDAAYYLVHSMGESDDFAETDRRAAEAFRAAADEGGLDRVVYLGGLGDEREEELSEHLRSRREVGRILGEGEYDLVTLRAAVIVGDGSASFEIVRQLAARLPVMVTPRWVRTECQPIFVDDVIAYLVGVLDAPAAAGGVYDIGGPDVLTYEEVLRRTREALGGRLFVVPAPVLTPRLSSRWVRLVTDVPRGVVDPLVDGLRTPVVADDAAIRELVPVELTPFDEAVRTALARRDDRIDPGDREDRDDRADPSDGRATEPAGGATGGARGDAAERSRTAVEDSTDSEGSA</sequence>